<gene>
    <name evidence="2" type="ORF">N657DRAFT_633330</name>
</gene>
<reference evidence="2" key="2">
    <citation type="submission" date="2023-05" db="EMBL/GenBank/DDBJ databases">
        <authorList>
            <consortium name="Lawrence Berkeley National Laboratory"/>
            <person name="Steindorff A."/>
            <person name="Hensen N."/>
            <person name="Bonometti L."/>
            <person name="Westerberg I."/>
            <person name="Brannstrom I.O."/>
            <person name="Guillou S."/>
            <person name="Cros-Aarteil S."/>
            <person name="Calhoun S."/>
            <person name="Haridas S."/>
            <person name="Kuo A."/>
            <person name="Mondo S."/>
            <person name="Pangilinan J."/>
            <person name="Riley R."/>
            <person name="Labutti K."/>
            <person name="Andreopoulos B."/>
            <person name="Lipzen A."/>
            <person name="Chen C."/>
            <person name="Yanf M."/>
            <person name="Daum C."/>
            <person name="Ng V."/>
            <person name="Clum A."/>
            <person name="Ohm R."/>
            <person name="Martin F."/>
            <person name="Silar P."/>
            <person name="Natvig D."/>
            <person name="Lalanne C."/>
            <person name="Gautier V."/>
            <person name="Ament-Velasquez S.L."/>
            <person name="Kruys A."/>
            <person name="Hutchinson M.I."/>
            <person name="Powell A.J."/>
            <person name="Barry K."/>
            <person name="Miller A.N."/>
            <person name="Grigoriev I.V."/>
            <person name="Debuchy R."/>
            <person name="Gladieux P."/>
            <person name="Thoren M.H."/>
            <person name="Johannesson H."/>
        </authorList>
    </citation>
    <scope>NUCLEOTIDE SEQUENCE</scope>
    <source>
        <strain evidence="2">CBS 731.68</strain>
    </source>
</reference>
<dbReference type="EMBL" id="MU853227">
    <property type="protein sequence ID" value="KAK4124196.1"/>
    <property type="molecule type" value="Genomic_DNA"/>
</dbReference>
<feature type="compositionally biased region" description="Acidic residues" evidence="1">
    <location>
        <begin position="476"/>
        <end position="508"/>
    </location>
</feature>
<dbReference type="PANTHER" id="PTHR13060:SF0">
    <property type="entry name" value="PROTEIN ECDYSONELESS HOMOLOG"/>
    <property type="match status" value="1"/>
</dbReference>
<dbReference type="Pfam" id="PF07093">
    <property type="entry name" value="SGT1"/>
    <property type="match status" value="2"/>
</dbReference>
<feature type="region of interest" description="Disordered" evidence="1">
    <location>
        <begin position="569"/>
        <end position="613"/>
    </location>
</feature>
<dbReference type="AlphaFoldDB" id="A0AAN6U1N9"/>
<feature type="region of interest" description="Disordered" evidence="1">
    <location>
        <begin position="416"/>
        <end position="447"/>
    </location>
</feature>
<feature type="compositionally biased region" description="Acidic residues" evidence="1">
    <location>
        <begin position="604"/>
        <end position="613"/>
    </location>
</feature>
<evidence type="ECO:0000256" key="1">
    <source>
        <dbReference type="SAM" id="MobiDB-lite"/>
    </source>
</evidence>
<feature type="region of interest" description="Disordered" evidence="1">
    <location>
        <begin position="632"/>
        <end position="661"/>
    </location>
</feature>
<feature type="compositionally biased region" description="Acidic residues" evidence="1">
    <location>
        <begin position="652"/>
        <end position="661"/>
    </location>
</feature>
<evidence type="ECO:0000313" key="3">
    <source>
        <dbReference type="Proteomes" id="UP001302602"/>
    </source>
</evidence>
<feature type="compositionally biased region" description="Gly residues" evidence="1">
    <location>
        <begin position="428"/>
        <end position="447"/>
    </location>
</feature>
<name>A0AAN6U1N9_9PEZI</name>
<dbReference type="GO" id="GO:0005634">
    <property type="term" value="C:nucleus"/>
    <property type="evidence" value="ECO:0007669"/>
    <property type="project" value="TreeGrafter"/>
</dbReference>
<dbReference type="Proteomes" id="UP001302602">
    <property type="component" value="Unassembled WGS sequence"/>
</dbReference>
<feature type="compositionally biased region" description="Acidic residues" evidence="1">
    <location>
        <begin position="538"/>
        <end position="554"/>
    </location>
</feature>
<dbReference type="RefSeq" id="XP_062647967.1">
    <property type="nucleotide sequence ID" value="XM_062791207.1"/>
</dbReference>
<organism evidence="2 3">
    <name type="scientific">Parathielavia appendiculata</name>
    <dbReference type="NCBI Taxonomy" id="2587402"/>
    <lineage>
        <taxon>Eukaryota</taxon>
        <taxon>Fungi</taxon>
        <taxon>Dikarya</taxon>
        <taxon>Ascomycota</taxon>
        <taxon>Pezizomycotina</taxon>
        <taxon>Sordariomycetes</taxon>
        <taxon>Sordariomycetidae</taxon>
        <taxon>Sordariales</taxon>
        <taxon>Chaetomiaceae</taxon>
        <taxon>Parathielavia</taxon>
    </lineage>
</organism>
<comment type="caution">
    <text evidence="2">The sequence shown here is derived from an EMBL/GenBank/DDBJ whole genome shotgun (WGS) entry which is preliminary data.</text>
</comment>
<sequence>MDTAREPRPGDEDFDGFQMRPAEDCVEYMLFVIGDKTSNTLPSLESVRKAADQKLDELAKDYIWQREPFKLETKVQKGLGIPYLHGTTRYGDNVEDEWLIVYLLRELSKTYPSLWVRVSDNDGEFLLIEAAKVTPKWLSPENDTNRVWIHEGKLLIIPPSSATNTSSPSISNSNSKPLTLAEAISTLRTTPSSALVYSPLVEAEAFYRLEKYPSHILTSLHHSRATIPRKLAYILQTLPKSIAPATEAFYLRTADSLKPLLSPNSNKLIFPPTDLVTVSVRFTRVLYAQLVMQHFPPPLVWSNRLRDAEVEVATTTIAAAAAPESARAAEAKKKLARLELGMKLTTGFEMLLQAAQAHESSNRVIREVALLLEDLAEDGGDEVVLPLDEEIARWEGVDREDDDGWMDIDFEEFERELEGKTKEKVKGTAGGGNNGEGGGGGERGGFGNAAAQADLQKIVSRFEAFLNDETAGIEGAEIEEMDRDNDSEEEEEDDDDDEEEDKEISFDEEQFARMMRDMMGLPAEDVTQKKGNAKAVEEEAAQGEMAEEEEDEDEEIRKLMEQMESELKGHGVLEFDPKPNATSSITEKGEGPSTAGAVAPREEADNEGSDEEVDIDYNLAKNLLESFKSQAGMAGPAGNLLGLMGMTLPRDDEGDWDEDNM</sequence>
<accession>A0AAN6U1N9</accession>
<dbReference type="PANTHER" id="PTHR13060">
    <property type="entry name" value="SGT1 PROTEIN HSGT1 SUPPRESSOR OF GCR2"/>
    <property type="match status" value="1"/>
</dbReference>
<dbReference type="GeneID" id="87827976"/>
<reference evidence="2" key="1">
    <citation type="journal article" date="2023" name="Mol. Phylogenet. Evol.">
        <title>Genome-scale phylogeny and comparative genomics of the fungal order Sordariales.</title>
        <authorList>
            <person name="Hensen N."/>
            <person name="Bonometti L."/>
            <person name="Westerberg I."/>
            <person name="Brannstrom I.O."/>
            <person name="Guillou S."/>
            <person name="Cros-Aarteil S."/>
            <person name="Calhoun S."/>
            <person name="Haridas S."/>
            <person name="Kuo A."/>
            <person name="Mondo S."/>
            <person name="Pangilinan J."/>
            <person name="Riley R."/>
            <person name="LaButti K."/>
            <person name="Andreopoulos B."/>
            <person name="Lipzen A."/>
            <person name="Chen C."/>
            <person name="Yan M."/>
            <person name="Daum C."/>
            <person name="Ng V."/>
            <person name="Clum A."/>
            <person name="Steindorff A."/>
            <person name="Ohm R.A."/>
            <person name="Martin F."/>
            <person name="Silar P."/>
            <person name="Natvig D.O."/>
            <person name="Lalanne C."/>
            <person name="Gautier V."/>
            <person name="Ament-Velasquez S.L."/>
            <person name="Kruys A."/>
            <person name="Hutchinson M.I."/>
            <person name="Powell A.J."/>
            <person name="Barry K."/>
            <person name="Miller A.N."/>
            <person name="Grigoriev I.V."/>
            <person name="Debuchy R."/>
            <person name="Gladieux P."/>
            <person name="Hiltunen Thoren M."/>
            <person name="Johannesson H."/>
        </authorList>
    </citation>
    <scope>NUCLEOTIDE SEQUENCE</scope>
    <source>
        <strain evidence="2">CBS 731.68</strain>
    </source>
</reference>
<evidence type="ECO:0000313" key="2">
    <source>
        <dbReference type="EMBL" id="KAK4124196.1"/>
    </source>
</evidence>
<feature type="region of interest" description="Disordered" evidence="1">
    <location>
        <begin position="469"/>
        <end position="508"/>
    </location>
</feature>
<keyword evidence="3" id="KW-1185">Reference proteome</keyword>
<proteinExistence type="predicted"/>
<feature type="region of interest" description="Disordered" evidence="1">
    <location>
        <begin position="524"/>
        <end position="555"/>
    </location>
</feature>
<dbReference type="InterPro" id="IPR010770">
    <property type="entry name" value="Ecd"/>
</dbReference>
<feature type="compositionally biased region" description="Basic and acidic residues" evidence="1">
    <location>
        <begin position="416"/>
        <end position="426"/>
    </location>
</feature>
<protein>
    <submittedName>
        <fullName evidence="2">SGT1-domain-containing protein</fullName>
    </submittedName>
</protein>